<gene>
    <name evidence="1" type="ORF">llap_13801</name>
</gene>
<sequence>MPAKHHFIKQNTWINRIIILDRDRVKLQAVEVPLDGSTILWFCVICRFAEGTLCPIIQIMMEILNTSGSSIGPWRTLLDLQLDFIPLITTLAI</sequence>
<dbReference type="EMBL" id="KZ507975">
    <property type="protein sequence ID" value="PKU35895.1"/>
    <property type="molecule type" value="Genomic_DNA"/>
</dbReference>
<evidence type="ECO:0000313" key="1">
    <source>
        <dbReference type="EMBL" id="PKU35895.1"/>
    </source>
</evidence>
<protein>
    <submittedName>
        <fullName evidence="1">Uncharacterized protein</fullName>
    </submittedName>
</protein>
<evidence type="ECO:0000313" key="2">
    <source>
        <dbReference type="Proteomes" id="UP000233556"/>
    </source>
</evidence>
<organism evidence="1 2">
    <name type="scientific">Limosa lapponica baueri</name>
    <dbReference type="NCBI Taxonomy" id="1758121"/>
    <lineage>
        <taxon>Eukaryota</taxon>
        <taxon>Metazoa</taxon>
        <taxon>Chordata</taxon>
        <taxon>Craniata</taxon>
        <taxon>Vertebrata</taxon>
        <taxon>Euteleostomi</taxon>
        <taxon>Archelosauria</taxon>
        <taxon>Archosauria</taxon>
        <taxon>Dinosauria</taxon>
        <taxon>Saurischia</taxon>
        <taxon>Theropoda</taxon>
        <taxon>Coelurosauria</taxon>
        <taxon>Aves</taxon>
        <taxon>Neognathae</taxon>
        <taxon>Neoaves</taxon>
        <taxon>Charadriiformes</taxon>
        <taxon>Scolopacidae</taxon>
        <taxon>Limosa</taxon>
    </lineage>
</organism>
<accession>A0A2I0TQ47</accession>
<dbReference type="Proteomes" id="UP000233556">
    <property type="component" value="Unassembled WGS sequence"/>
</dbReference>
<dbReference type="AlphaFoldDB" id="A0A2I0TQ47"/>
<reference evidence="2" key="1">
    <citation type="submission" date="2017-11" db="EMBL/GenBank/DDBJ databases">
        <authorList>
            <person name="Lima N.C."/>
            <person name="Parody-Merino A.M."/>
            <person name="Battley P.F."/>
            <person name="Fidler A.E."/>
            <person name="Prosdocimi F."/>
        </authorList>
    </citation>
    <scope>NUCLEOTIDE SEQUENCE [LARGE SCALE GENOMIC DNA]</scope>
</reference>
<proteinExistence type="predicted"/>
<name>A0A2I0TQ47_LIMLA</name>
<keyword evidence="2" id="KW-1185">Reference proteome</keyword>
<reference evidence="2" key="2">
    <citation type="submission" date="2017-12" db="EMBL/GenBank/DDBJ databases">
        <title>Genome sequence of the Bar-tailed Godwit (Limosa lapponica baueri).</title>
        <authorList>
            <person name="Lima N.C.B."/>
            <person name="Parody-Merino A.M."/>
            <person name="Battley P.F."/>
            <person name="Fidler A.E."/>
            <person name="Prosdocimi F."/>
        </authorList>
    </citation>
    <scope>NUCLEOTIDE SEQUENCE [LARGE SCALE GENOMIC DNA]</scope>
</reference>